<name>A0A9Q0K1S9_9MAGN</name>
<feature type="compositionally biased region" description="Polar residues" evidence="1">
    <location>
        <begin position="19"/>
        <end position="30"/>
    </location>
</feature>
<sequence length="449" mass="50361">MHGPQPISNPSPQHAAPKASSTVSESQNPKKTFGDFQRCTQQQTALENISQTDEVPPPPKQVIKTETSLPKDSVVKRNIRPLNALDDECPKYVTTNALPIAGGNSVLRHQDSRQVRVYDNRIPQNDEYRRTASHDGRRLNSRNDFDYDDSIDYAPVAKYDREPYDNPYGQMQDQGHSWKDSCHIPCESYGSNRLHSRLTLSGDRRRIAIVLAHIRERDVDRGRKHGRFSPGRPSISSHRGRHQDGIEWRGQDDFREGRNNPLDFTGPKSLAELKSVKVSESCEALHARVREISVLKEQKKLKFGKLVGQQESEGSLSFKGPKPLREILKRKREAETVSSGDSTVSRNGEVDSPKESGEIITDGSRMSAVGETDSVQTSEPEKEANHQILGSKQESRSSSADLIKATEENEGQISTEGDDVVDKGDSSNTTMYYFIDYILVYSKDEESPI</sequence>
<feature type="compositionally biased region" description="Polar residues" evidence="1">
    <location>
        <begin position="1"/>
        <end position="12"/>
    </location>
</feature>
<dbReference type="Proteomes" id="UP001141806">
    <property type="component" value="Unassembled WGS sequence"/>
</dbReference>
<feature type="region of interest" description="Disordered" evidence="1">
    <location>
        <begin position="222"/>
        <end position="243"/>
    </location>
</feature>
<feature type="compositionally biased region" description="Basic and acidic residues" evidence="1">
    <location>
        <begin position="348"/>
        <end position="357"/>
    </location>
</feature>
<protein>
    <submittedName>
        <fullName evidence="2">Uncharacterized protein</fullName>
    </submittedName>
</protein>
<reference evidence="2" key="1">
    <citation type="journal article" date="2023" name="Plant J.">
        <title>The genome of the king protea, Protea cynaroides.</title>
        <authorList>
            <person name="Chang J."/>
            <person name="Duong T.A."/>
            <person name="Schoeman C."/>
            <person name="Ma X."/>
            <person name="Roodt D."/>
            <person name="Barker N."/>
            <person name="Li Z."/>
            <person name="Van de Peer Y."/>
            <person name="Mizrachi E."/>
        </authorList>
    </citation>
    <scope>NUCLEOTIDE SEQUENCE</scope>
    <source>
        <tissue evidence="2">Young leaves</tissue>
    </source>
</reference>
<dbReference type="PANTHER" id="PTHR15725:SF14">
    <property type="entry name" value="ZINC FINGER CCCH DOMAIN-CONTAINING PROTEIN 11A"/>
    <property type="match status" value="1"/>
</dbReference>
<comment type="caution">
    <text evidence="2">The sequence shown here is derived from an EMBL/GenBank/DDBJ whole genome shotgun (WGS) entry which is preliminary data.</text>
</comment>
<gene>
    <name evidence="2" type="ORF">NE237_019552</name>
</gene>
<organism evidence="2 3">
    <name type="scientific">Protea cynaroides</name>
    <dbReference type="NCBI Taxonomy" id="273540"/>
    <lineage>
        <taxon>Eukaryota</taxon>
        <taxon>Viridiplantae</taxon>
        <taxon>Streptophyta</taxon>
        <taxon>Embryophyta</taxon>
        <taxon>Tracheophyta</taxon>
        <taxon>Spermatophyta</taxon>
        <taxon>Magnoliopsida</taxon>
        <taxon>Proteales</taxon>
        <taxon>Proteaceae</taxon>
        <taxon>Protea</taxon>
    </lineage>
</organism>
<feature type="region of interest" description="Disordered" evidence="1">
    <location>
        <begin position="331"/>
        <end position="426"/>
    </location>
</feature>
<accession>A0A9Q0K1S9</accession>
<evidence type="ECO:0000313" key="2">
    <source>
        <dbReference type="EMBL" id="KAJ4959642.1"/>
    </source>
</evidence>
<feature type="compositionally biased region" description="Polar residues" evidence="1">
    <location>
        <begin position="38"/>
        <end position="53"/>
    </location>
</feature>
<dbReference type="EMBL" id="JAMYWD010000009">
    <property type="protein sequence ID" value="KAJ4959642.1"/>
    <property type="molecule type" value="Genomic_DNA"/>
</dbReference>
<feature type="compositionally biased region" description="Polar residues" evidence="1">
    <location>
        <begin position="388"/>
        <end position="400"/>
    </location>
</feature>
<evidence type="ECO:0000256" key="1">
    <source>
        <dbReference type="SAM" id="MobiDB-lite"/>
    </source>
</evidence>
<dbReference type="AlphaFoldDB" id="A0A9Q0K1S9"/>
<feature type="region of interest" description="Disordered" evidence="1">
    <location>
        <begin position="1"/>
        <end position="67"/>
    </location>
</feature>
<evidence type="ECO:0000313" key="3">
    <source>
        <dbReference type="Proteomes" id="UP001141806"/>
    </source>
</evidence>
<dbReference type="PANTHER" id="PTHR15725">
    <property type="entry name" value="ZN-FINGER, C-X8-C-X5-C-X3-H TYPE-CONTAINING"/>
    <property type="match status" value="1"/>
</dbReference>
<dbReference type="GO" id="GO:0003729">
    <property type="term" value="F:mRNA binding"/>
    <property type="evidence" value="ECO:0007669"/>
    <property type="project" value="TreeGrafter"/>
</dbReference>
<proteinExistence type="predicted"/>
<feature type="compositionally biased region" description="Polar residues" evidence="1">
    <location>
        <begin position="336"/>
        <end position="346"/>
    </location>
</feature>
<keyword evidence="3" id="KW-1185">Reference proteome</keyword>
<dbReference type="OrthoDB" id="5395350at2759"/>